<reference evidence="2" key="1">
    <citation type="submission" date="2018-11" db="EMBL/GenBank/DDBJ databases">
        <title>Streptococcus halitosis sp. nov. isolated from oral cavity of patient with halitosis.</title>
        <authorList>
            <person name="Tetz V."/>
            <person name="Tetz G."/>
        </authorList>
    </citation>
    <scope>NUCLEOTIDE SEQUENCE [LARGE SCALE GENOMIC DNA]</scope>
    <source>
        <strain evidence="2">VT-4</strain>
    </source>
</reference>
<keyword evidence="2" id="KW-0489">Methyltransferase</keyword>
<dbReference type="EMBL" id="QEMY02000003">
    <property type="protein sequence ID" value="RRN46476.1"/>
    <property type="molecule type" value="Genomic_DNA"/>
</dbReference>
<dbReference type="GO" id="GO:0008168">
    <property type="term" value="F:methyltransferase activity"/>
    <property type="evidence" value="ECO:0007669"/>
    <property type="project" value="UniProtKB-KW"/>
</dbReference>
<dbReference type="SUPFAM" id="SSF53335">
    <property type="entry name" value="S-adenosyl-L-methionine-dependent methyltransferases"/>
    <property type="match status" value="1"/>
</dbReference>
<comment type="caution">
    <text evidence="2">The sequence shown here is derived from an EMBL/GenBank/DDBJ whole genome shotgun (WGS) entry which is preliminary data.</text>
</comment>
<evidence type="ECO:0000259" key="1">
    <source>
        <dbReference type="Pfam" id="PF13847"/>
    </source>
</evidence>
<dbReference type="InterPro" id="IPR029063">
    <property type="entry name" value="SAM-dependent_MTases_sf"/>
</dbReference>
<organism evidence="2 3">
    <name type="scientific">Streptococcus halitosis</name>
    <dbReference type="NCBI Taxonomy" id="2172545"/>
    <lineage>
        <taxon>Bacteria</taxon>
        <taxon>Bacillati</taxon>
        <taxon>Bacillota</taxon>
        <taxon>Bacilli</taxon>
        <taxon>Lactobacillales</taxon>
        <taxon>Streptococcaceae</taxon>
        <taxon>Streptococcus</taxon>
    </lineage>
</organism>
<proteinExistence type="predicted"/>
<name>A0A3R8LR23_9STRE</name>
<dbReference type="InterPro" id="IPR025714">
    <property type="entry name" value="Methyltranfer_dom"/>
</dbReference>
<sequence length="273" mass="32161">MRRHYILDNSITFKDWKYALHDARYGFVQQFAQYHPQNVLILACGVGLEAFILSSTVDSPCKIVGIDIDKKSIAYAKEKLNQLQYSNITFKVEDINRFFSTNTEKFDAVMIMFAIHFFERKKILENVSQILEPDGIFGVCEWEPNDSLLNIKHINEIINRYASEGKVLEKAKQFFNMKNKYLYEKDIQNSIVECTLQRVSHKSKKYSIRYSNLQSYWNFQKNNELFKRLKQDMLPNNYLQMIEEIESYVALADESEVVFIAKVGNSFYKNQIL</sequence>
<gene>
    <name evidence="2" type="ORF">DB729_007500</name>
</gene>
<evidence type="ECO:0000313" key="2">
    <source>
        <dbReference type="EMBL" id="RRN46476.1"/>
    </source>
</evidence>
<dbReference type="PANTHER" id="PTHR45128">
    <property type="entry name" value="METHYLTRANSFERASE TYPE 11"/>
    <property type="match status" value="1"/>
</dbReference>
<accession>A0A3R8LR23</accession>
<dbReference type="CDD" id="cd02440">
    <property type="entry name" value="AdoMet_MTases"/>
    <property type="match status" value="1"/>
</dbReference>
<protein>
    <submittedName>
        <fullName evidence="2">Class I SAM-dependent methyltransferase</fullName>
    </submittedName>
</protein>
<dbReference type="PANTHER" id="PTHR45128:SF1">
    <property type="entry name" value="S-ADENOSYLMETHIONINE-DEPENDENT METHYLTRANSFERASE RV2258C"/>
    <property type="match status" value="1"/>
</dbReference>
<feature type="domain" description="Methyltransferase" evidence="1">
    <location>
        <begin position="38"/>
        <end position="161"/>
    </location>
</feature>
<dbReference type="Proteomes" id="UP000245553">
    <property type="component" value="Unassembled WGS sequence"/>
</dbReference>
<keyword evidence="3" id="KW-1185">Reference proteome</keyword>
<evidence type="ECO:0000313" key="3">
    <source>
        <dbReference type="Proteomes" id="UP000245553"/>
    </source>
</evidence>
<dbReference type="InterPro" id="IPR053173">
    <property type="entry name" value="SAM-binding_MTase"/>
</dbReference>
<dbReference type="AlphaFoldDB" id="A0A3R8LR23"/>
<dbReference type="Gene3D" id="3.40.50.150">
    <property type="entry name" value="Vaccinia Virus protein VP39"/>
    <property type="match status" value="1"/>
</dbReference>
<dbReference type="GO" id="GO:0032259">
    <property type="term" value="P:methylation"/>
    <property type="evidence" value="ECO:0007669"/>
    <property type="project" value="UniProtKB-KW"/>
</dbReference>
<dbReference type="Pfam" id="PF13847">
    <property type="entry name" value="Methyltransf_31"/>
    <property type="match status" value="1"/>
</dbReference>
<keyword evidence="2" id="KW-0808">Transferase</keyword>